<feature type="compositionally biased region" description="Low complexity" evidence="1">
    <location>
        <begin position="573"/>
        <end position="585"/>
    </location>
</feature>
<name>A0AA88GZU3_NAELO</name>
<dbReference type="AlphaFoldDB" id="A0AA88GZU3"/>
<proteinExistence type="predicted"/>
<dbReference type="EMBL" id="PYSW02000001">
    <property type="protein sequence ID" value="KAG2393995.1"/>
    <property type="molecule type" value="Genomic_DNA"/>
</dbReference>
<feature type="region of interest" description="Disordered" evidence="1">
    <location>
        <begin position="209"/>
        <end position="244"/>
    </location>
</feature>
<sequence length="861" mass="100977">MQQIAHPIIRRHVAKNSFFSMLLHKYAANLEMPGHIHTLNLSSRKNSFLVHSTSSSCCFHTTRHVRDDSSKSSSNSSSSQLFDQSPHIKKQIRKIYKFTHPDLFINEHFKKVNSQSLSTFQNFIDEYKGYLKNDSSSSNNQYQNNPHNRFQHYNKYELQFYVKQSEQVKKITLFGLPQNIQLSTTQQHECFVKNVEYLFSQLFNSKNSTEASSSLNPSTPPSNNSTPSNNLSSRTEHDPNSSSLHSSLEEYYQTNFKSHRTNLKDSFWFEEKYGQQQEQHTSNLNPHHVIHIVNEFNKTSNLDFEILYIRRFEILSHLIRNKLCECLNAKSIRFYNYYNSIDLFEKQYETIMKFTNLLHDQYGIDTSQWGKKEMKHEIIANLKRHEDPYHWSKNSESMTWNSHNTLDDESFHDMLSNRMNHTTTINTSTTGSQRPTTNTNTTTTNNTNTCSSSSTTNNTTNTSITSHMYPYEISLIRRKLNQHIQIKFGSGHTGINKLGWINLNPHDSAQHWMNYLLYELNDQDIQRVLNYEHYTDMVLRMEKRVSQQQQPWYPNDHDHEQQHHHHHTHSSSHHQTNSSYKNHSFSSSYKNHSFSHSSSPQYIKYYYHPLNRHESHLAMKYIQIQQITCLNDELIHDERYLTLLSELIRIGKSEDVNNHSSSSHQHSHLFNIIVYKSEGDESLDEIQIDDQWNYIYLPLSYVNKYQIVDVANPSTSNTLNNTFNPSNNNTSTASTTPSTSNTSNNNTTTTHTHLLLGIHLLLNQIILKSHDHQNTNNEQQLQHDIQQMLNETRHYLNLRNLTCIHSLSLNDIYIACMKLVKFRDVLYPYLKHRNVLIVNSNDPCMVRVRNGELNIEIPFNF</sequence>
<dbReference type="GeneID" id="68096214"/>
<feature type="region of interest" description="Disordered" evidence="1">
    <location>
        <begin position="423"/>
        <end position="461"/>
    </location>
</feature>
<dbReference type="Proteomes" id="UP000816034">
    <property type="component" value="Unassembled WGS sequence"/>
</dbReference>
<accession>A0AA88GZU3</accession>
<feature type="region of interest" description="Disordered" evidence="1">
    <location>
        <begin position="718"/>
        <end position="748"/>
    </location>
</feature>
<protein>
    <submittedName>
        <fullName evidence="2">Uncharacterized protein</fullName>
    </submittedName>
</protein>
<evidence type="ECO:0000313" key="3">
    <source>
        <dbReference type="Proteomes" id="UP000816034"/>
    </source>
</evidence>
<gene>
    <name evidence="2" type="ORF">C9374_003759</name>
</gene>
<organism evidence="2 3">
    <name type="scientific">Naegleria lovaniensis</name>
    <name type="common">Amoeba</name>
    <dbReference type="NCBI Taxonomy" id="51637"/>
    <lineage>
        <taxon>Eukaryota</taxon>
        <taxon>Discoba</taxon>
        <taxon>Heterolobosea</taxon>
        <taxon>Tetramitia</taxon>
        <taxon>Eutetramitia</taxon>
        <taxon>Vahlkampfiidae</taxon>
        <taxon>Naegleria</taxon>
    </lineage>
</organism>
<feature type="region of interest" description="Disordered" evidence="1">
    <location>
        <begin position="548"/>
        <end position="585"/>
    </location>
</feature>
<reference evidence="2 3" key="1">
    <citation type="journal article" date="2018" name="BMC Genomics">
        <title>The genome of Naegleria lovaniensis, the basis for a comparative approach to unravel pathogenicity factors of the human pathogenic amoeba N. fowleri.</title>
        <authorList>
            <person name="Liechti N."/>
            <person name="Schurch N."/>
            <person name="Bruggmann R."/>
            <person name="Wittwer M."/>
        </authorList>
    </citation>
    <scope>NUCLEOTIDE SEQUENCE [LARGE SCALE GENOMIC DNA]</scope>
    <source>
        <strain evidence="2 3">ATCC 30569</strain>
    </source>
</reference>
<comment type="caution">
    <text evidence="2">The sequence shown here is derived from an EMBL/GenBank/DDBJ whole genome shotgun (WGS) entry which is preliminary data.</text>
</comment>
<evidence type="ECO:0000313" key="2">
    <source>
        <dbReference type="EMBL" id="KAG2393995.1"/>
    </source>
</evidence>
<feature type="region of interest" description="Disordered" evidence="1">
    <location>
        <begin position="65"/>
        <end position="86"/>
    </location>
</feature>
<feature type="compositionally biased region" description="Low complexity" evidence="1">
    <location>
        <begin position="212"/>
        <end position="233"/>
    </location>
</feature>
<evidence type="ECO:0000256" key="1">
    <source>
        <dbReference type="SAM" id="MobiDB-lite"/>
    </source>
</evidence>
<keyword evidence="3" id="KW-1185">Reference proteome</keyword>
<dbReference type="RefSeq" id="XP_044555889.1">
    <property type="nucleotide sequence ID" value="XM_044693322.1"/>
</dbReference>
<feature type="compositionally biased region" description="Basic residues" evidence="1">
    <location>
        <begin position="562"/>
        <end position="572"/>
    </location>
</feature>